<evidence type="ECO:0000313" key="3">
    <source>
        <dbReference type="EMBL" id="NDO67293.1"/>
    </source>
</evidence>
<proteinExistence type="predicted"/>
<dbReference type="PANTHER" id="PTHR34614:SF2">
    <property type="entry name" value="TRANSPOSASE IS4-LIKE DOMAIN-CONTAINING PROTEIN"/>
    <property type="match status" value="1"/>
</dbReference>
<organism evidence="3 4">
    <name type="scientific">Schaedlerella arabinosiphila</name>
    <dbReference type="NCBI Taxonomy" id="2044587"/>
    <lineage>
        <taxon>Bacteria</taxon>
        <taxon>Bacillati</taxon>
        <taxon>Bacillota</taxon>
        <taxon>Clostridia</taxon>
        <taxon>Lachnospirales</taxon>
        <taxon>Lachnospiraceae</taxon>
        <taxon>Schaedlerella</taxon>
    </lineage>
</organism>
<name>A0A9X5C6C8_9FIRM</name>
<dbReference type="EMBL" id="VIRB01000002">
    <property type="protein sequence ID" value="NDO67293.1"/>
    <property type="molecule type" value="Genomic_DNA"/>
</dbReference>
<sequence length="580" mass="66290">MPAKPSGTIKTSRVNVKQKNGDIYVMERQTLYDPVKKYNKVLSSKLIAKIPKGEKIEVPTRPKRPNGSKLPIKPQKVSASRKRVGMMDIIEHIGVISGIDAAIYASTDIGTAQKIISLARYLLATNGQTLPGIHTWQYTHPLPYVNGISEDVYHALFQDIGLDESLQQNFFHERCALLGDHGAIAYDSTTISTYSGQQPEARYGYNKAKDGLKTVKLLTLYSIESRQPVAFTKQPGNLPDVSSIENALKQLSVLGVEHAEIVTDNGYYSESNLSEMLQKGFGFVTLAKTNIKWIRPEIETRIEELSSIHSVCPFDPTTHGVTVMLMHDFGKVRKYASHKSGAEKGAVETFKRRVYLHIYFNASRQAEDRIVFETDLMELKSMIEEGIPVDALSRSAQEKVRKYMSISTWGKKTTVRFKDKDCQEAYKYHGYFTLVSNREKDCFECLRIYRKRETIEACFEAEKQHADGSRIRVWSPDTLRGRMFVQFVSLCYYEYFSEQLRKIKTALGKQNKDGIRTKETVDLEEKLLSWMENTPVYLQLQWFDTVEEVKVSSELRNKRWNTEITARDALYLEKLGMSTH</sequence>
<dbReference type="PANTHER" id="PTHR34614">
    <property type="match status" value="1"/>
</dbReference>
<evidence type="ECO:0000256" key="1">
    <source>
        <dbReference type="SAM" id="MobiDB-lite"/>
    </source>
</evidence>
<dbReference type="GO" id="GO:0004803">
    <property type="term" value="F:transposase activity"/>
    <property type="evidence" value="ECO:0007669"/>
    <property type="project" value="InterPro"/>
</dbReference>
<dbReference type="AlphaFoldDB" id="A0A9X5C6C8"/>
<gene>
    <name evidence="3" type="ORF">FMM80_00500</name>
</gene>
<dbReference type="GO" id="GO:0006313">
    <property type="term" value="P:DNA transposition"/>
    <property type="evidence" value="ECO:0007669"/>
    <property type="project" value="InterPro"/>
</dbReference>
<protein>
    <submittedName>
        <fullName evidence="3">Transposase</fullName>
    </submittedName>
</protein>
<reference evidence="3 4" key="1">
    <citation type="submission" date="2019-07" db="EMBL/GenBank/DDBJ databases">
        <title>Draft genome sequences of 15 bacterial species constituting the stable defined intestinal microbiota of the GM15 gnotobiotic mouse model.</title>
        <authorList>
            <person name="Elie C."/>
            <person name="Mathieu A."/>
            <person name="Saliou A."/>
            <person name="Darnaud M."/>
            <person name="Leulier F."/>
            <person name="Tamellini A."/>
        </authorList>
    </citation>
    <scope>NUCLEOTIDE SEQUENCE [LARGE SCALE GENOMIC DNA]</scope>
    <source>
        <strain evidence="4">ASF 502</strain>
    </source>
</reference>
<dbReference type="RefSeq" id="WP_004068470.1">
    <property type="nucleotide sequence ID" value="NZ_VIRB01000002.1"/>
</dbReference>
<dbReference type="InterPro" id="IPR002559">
    <property type="entry name" value="Transposase_11"/>
</dbReference>
<feature type="region of interest" description="Disordered" evidence="1">
    <location>
        <begin position="56"/>
        <end position="75"/>
    </location>
</feature>
<evidence type="ECO:0000313" key="4">
    <source>
        <dbReference type="Proteomes" id="UP000474104"/>
    </source>
</evidence>
<dbReference type="Pfam" id="PF01609">
    <property type="entry name" value="DDE_Tnp_1"/>
    <property type="match status" value="1"/>
</dbReference>
<feature type="domain" description="Transposase IS4-like" evidence="2">
    <location>
        <begin position="180"/>
        <end position="293"/>
    </location>
</feature>
<dbReference type="Proteomes" id="UP000474104">
    <property type="component" value="Unassembled WGS sequence"/>
</dbReference>
<accession>A0A9X5C6C8</accession>
<dbReference type="GO" id="GO:0003677">
    <property type="term" value="F:DNA binding"/>
    <property type="evidence" value="ECO:0007669"/>
    <property type="project" value="InterPro"/>
</dbReference>
<comment type="caution">
    <text evidence="3">The sequence shown here is derived from an EMBL/GenBank/DDBJ whole genome shotgun (WGS) entry which is preliminary data.</text>
</comment>
<evidence type="ECO:0000259" key="2">
    <source>
        <dbReference type="Pfam" id="PF01609"/>
    </source>
</evidence>
<dbReference type="OrthoDB" id="2157903at2"/>